<dbReference type="GO" id="GO:0032259">
    <property type="term" value="P:methylation"/>
    <property type="evidence" value="ECO:0007669"/>
    <property type="project" value="UniProtKB-KW"/>
</dbReference>
<evidence type="ECO:0000256" key="2">
    <source>
        <dbReference type="ARBA" id="ARBA00011900"/>
    </source>
</evidence>
<protein>
    <recommendedName>
        <fullName evidence="2">site-specific DNA-methyltransferase (adenine-specific)</fullName>
        <ecNumber evidence="2">2.1.1.72</ecNumber>
    </recommendedName>
</protein>
<evidence type="ECO:0000256" key="3">
    <source>
        <dbReference type="ARBA" id="ARBA00022603"/>
    </source>
</evidence>
<dbReference type="GO" id="GO:1904047">
    <property type="term" value="F:S-adenosyl-L-methionine binding"/>
    <property type="evidence" value="ECO:0007669"/>
    <property type="project" value="TreeGrafter"/>
</dbReference>
<reference evidence="7 8" key="1">
    <citation type="journal article" date="2011" name="J. Bacteriol.">
        <title>Genome Sequence of Lactobacillus ruminis SPM0211, Isolated from a Fecal Sample from a Healthy Korean.</title>
        <authorList>
            <person name="Lee S."/>
            <person name="Cho Y.J."/>
            <person name="Lee A.H."/>
            <person name="Chun J."/>
            <person name="Ha N.J."/>
            <person name="Ko G."/>
        </authorList>
    </citation>
    <scope>NUCLEOTIDE SEQUENCE [LARGE SCALE GENOMIC DNA]</scope>
    <source>
        <strain evidence="7 8">SPM0211</strain>
    </source>
</reference>
<dbReference type="GO" id="GO:0006298">
    <property type="term" value="P:mismatch repair"/>
    <property type="evidence" value="ECO:0007669"/>
    <property type="project" value="TreeGrafter"/>
</dbReference>
<dbReference type="InterPro" id="IPR029063">
    <property type="entry name" value="SAM-dependent_MTases_sf"/>
</dbReference>
<dbReference type="EC" id="2.1.1.72" evidence="2"/>
<dbReference type="PANTHER" id="PTHR30481:SF2">
    <property type="entry name" value="SITE-SPECIFIC DNA-METHYLTRANSFERASE (ADENINE-SPECIFIC)"/>
    <property type="match status" value="1"/>
</dbReference>
<dbReference type="Proteomes" id="UP000002971">
    <property type="component" value="Unassembled WGS sequence"/>
</dbReference>
<accession>F7R327</accession>
<dbReference type="InterPro" id="IPR023095">
    <property type="entry name" value="Ade_MeTrfase_dom_2"/>
</dbReference>
<dbReference type="SUPFAM" id="SSF53335">
    <property type="entry name" value="S-adenosyl-L-methionine-dependent methyltransferases"/>
    <property type="match status" value="1"/>
</dbReference>
<evidence type="ECO:0000256" key="4">
    <source>
        <dbReference type="ARBA" id="ARBA00022679"/>
    </source>
</evidence>
<evidence type="ECO:0000313" key="8">
    <source>
        <dbReference type="Proteomes" id="UP000002971"/>
    </source>
</evidence>
<dbReference type="GO" id="GO:0009007">
    <property type="term" value="F:site-specific DNA-methyltransferase (adenine-specific) activity"/>
    <property type="evidence" value="ECO:0007669"/>
    <property type="project" value="UniProtKB-EC"/>
</dbReference>
<proteinExistence type="inferred from homology"/>
<dbReference type="PANTHER" id="PTHR30481">
    <property type="entry name" value="DNA ADENINE METHYLASE"/>
    <property type="match status" value="1"/>
</dbReference>
<comment type="catalytic activity">
    <reaction evidence="6">
        <text>a 2'-deoxyadenosine in DNA + S-adenosyl-L-methionine = an N(6)-methyl-2'-deoxyadenosine in DNA + S-adenosyl-L-homocysteine + H(+)</text>
        <dbReference type="Rhea" id="RHEA:15197"/>
        <dbReference type="Rhea" id="RHEA-COMP:12418"/>
        <dbReference type="Rhea" id="RHEA-COMP:12419"/>
        <dbReference type="ChEBI" id="CHEBI:15378"/>
        <dbReference type="ChEBI" id="CHEBI:57856"/>
        <dbReference type="ChEBI" id="CHEBI:59789"/>
        <dbReference type="ChEBI" id="CHEBI:90615"/>
        <dbReference type="ChEBI" id="CHEBI:90616"/>
        <dbReference type="EC" id="2.1.1.72"/>
    </reaction>
</comment>
<evidence type="ECO:0000256" key="5">
    <source>
        <dbReference type="ARBA" id="ARBA00022691"/>
    </source>
</evidence>
<dbReference type="REBASE" id="39850">
    <property type="entry name" value="M.Lru211ORF2136P"/>
</dbReference>
<dbReference type="Gene3D" id="1.10.1020.10">
    <property type="entry name" value="Adenine-specific Methyltransferase, Domain 2"/>
    <property type="match status" value="1"/>
</dbReference>
<evidence type="ECO:0000313" key="7">
    <source>
        <dbReference type="EMBL" id="EGM50454.1"/>
    </source>
</evidence>
<comment type="similarity">
    <text evidence="1">Belongs to the N(4)/N(6)-methyltransferase family.</text>
</comment>
<dbReference type="InterPro" id="IPR012263">
    <property type="entry name" value="M_m6A_EcoRV"/>
</dbReference>
<dbReference type="PIRSF" id="PIRSF000398">
    <property type="entry name" value="M_m6A_EcoRV"/>
    <property type="match status" value="1"/>
</dbReference>
<dbReference type="PRINTS" id="PR00505">
    <property type="entry name" value="D12N6MTFRASE"/>
</dbReference>
<dbReference type="Gene3D" id="3.40.50.150">
    <property type="entry name" value="Vaccinia Virus protein VP39"/>
    <property type="match status" value="1"/>
</dbReference>
<evidence type="ECO:0000256" key="6">
    <source>
        <dbReference type="ARBA" id="ARBA00047942"/>
    </source>
</evidence>
<keyword evidence="5" id="KW-0949">S-adenosyl-L-methionine</keyword>
<evidence type="ECO:0000256" key="1">
    <source>
        <dbReference type="ARBA" id="ARBA00006594"/>
    </source>
</evidence>
<gene>
    <name evidence="7" type="ORF">LRU_02136</name>
</gene>
<dbReference type="GO" id="GO:0009307">
    <property type="term" value="P:DNA restriction-modification system"/>
    <property type="evidence" value="ECO:0007669"/>
    <property type="project" value="InterPro"/>
</dbReference>
<keyword evidence="3 7" id="KW-0489">Methyltransferase</keyword>
<name>F7R327_9LACO</name>
<dbReference type="AlphaFoldDB" id="F7R327"/>
<comment type="caution">
    <text evidence="7">The sequence shown here is derived from an EMBL/GenBank/DDBJ whole genome shotgun (WGS) entry which is preliminary data.</text>
</comment>
<dbReference type="InterPro" id="IPR012327">
    <property type="entry name" value="MeTrfase_D12"/>
</dbReference>
<dbReference type="EMBL" id="AFOJ01000007">
    <property type="protein sequence ID" value="EGM50454.1"/>
    <property type="molecule type" value="Genomic_DNA"/>
</dbReference>
<dbReference type="GO" id="GO:0043565">
    <property type="term" value="F:sequence-specific DNA binding"/>
    <property type="evidence" value="ECO:0007669"/>
    <property type="project" value="TreeGrafter"/>
</dbReference>
<dbReference type="Pfam" id="PF02086">
    <property type="entry name" value="MethyltransfD12"/>
    <property type="match status" value="1"/>
</dbReference>
<keyword evidence="4 7" id="KW-0808">Transferase</keyword>
<organism evidence="7 8">
    <name type="scientific">Ligilactobacillus ruminis SPM0211</name>
    <dbReference type="NCBI Taxonomy" id="1040964"/>
    <lineage>
        <taxon>Bacteria</taxon>
        <taxon>Bacillati</taxon>
        <taxon>Bacillota</taxon>
        <taxon>Bacilli</taxon>
        <taxon>Lactobacillales</taxon>
        <taxon>Lactobacillaceae</taxon>
        <taxon>Ligilactobacillus</taxon>
    </lineage>
</organism>
<sequence>MNYYSILGEVIDMPVTKSPLRYPGGKTQLASYVKHLLDINNTHKTYIEPFAGGFGVALELLFDGSVEEVVLNDYDSSIFAIWNSILNNYDDFKNLLINTPLTINEWHRQQQIHLKFKNNPTSVENGFATFYLNRTNRSGIIKAGPIGGLNQAGKYKLDCRFNKESLLKKIENIHNFKEKIHIYNLDANEFIANNLKQYDHHSTFIFYDPPYFKQGQNLYLSFVDRNDHSILANNILKFSNNYKWITTYDLEEDIRHLYSPYVKAYKYSLNYSAGKKRKSEEYLFANNNTLVDSFDKVNLLQI</sequence>